<dbReference type="GeneID" id="34562214"/>
<accession>A0A1G4B2W1</accession>
<protein>
    <submittedName>
        <fullName evidence="1">Uncharacterized protein</fullName>
    </submittedName>
</protein>
<dbReference type="Proteomes" id="UP000176998">
    <property type="component" value="Unassembled WGS sequence"/>
</dbReference>
<dbReference type="RefSeq" id="XP_022472803.1">
    <property type="nucleotide sequence ID" value="XM_022620704.1"/>
</dbReference>
<dbReference type="AlphaFoldDB" id="A0A1G4B2W1"/>
<proteinExistence type="predicted"/>
<evidence type="ECO:0000313" key="1">
    <source>
        <dbReference type="EMBL" id="OHE95642.1"/>
    </source>
</evidence>
<dbReference type="EMBL" id="MJBS01000080">
    <property type="protein sequence ID" value="OHE95642.1"/>
    <property type="molecule type" value="Genomic_DNA"/>
</dbReference>
<comment type="caution">
    <text evidence="1">The sequence shown here is derived from an EMBL/GenBank/DDBJ whole genome shotgun (WGS) entry which is preliminary data.</text>
</comment>
<name>A0A1G4B2W1_9PEZI</name>
<keyword evidence="2" id="KW-1185">Reference proteome</keyword>
<sequence>MTGHAMWVMSARIAHQSRTQQHAWSCMDRAMYIPARSSP</sequence>
<reference evidence="1 2" key="1">
    <citation type="submission" date="2016-09" db="EMBL/GenBank/DDBJ databases">
        <authorList>
            <person name="Capua I."/>
            <person name="De Benedictis P."/>
            <person name="Joannis T."/>
            <person name="Lombin L.H."/>
            <person name="Cattoli G."/>
        </authorList>
    </citation>
    <scope>NUCLEOTIDE SEQUENCE [LARGE SCALE GENOMIC DNA]</scope>
    <source>
        <strain evidence="1 2">IMI 309357</strain>
    </source>
</reference>
<organism evidence="1 2">
    <name type="scientific">Colletotrichum orchidophilum</name>
    <dbReference type="NCBI Taxonomy" id="1209926"/>
    <lineage>
        <taxon>Eukaryota</taxon>
        <taxon>Fungi</taxon>
        <taxon>Dikarya</taxon>
        <taxon>Ascomycota</taxon>
        <taxon>Pezizomycotina</taxon>
        <taxon>Sordariomycetes</taxon>
        <taxon>Hypocreomycetidae</taxon>
        <taxon>Glomerellales</taxon>
        <taxon>Glomerellaceae</taxon>
        <taxon>Colletotrichum</taxon>
    </lineage>
</organism>
<gene>
    <name evidence="1" type="ORF">CORC01_09074</name>
</gene>
<evidence type="ECO:0000313" key="2">
    <source>
        <dbReference type="Proteomes" id="UP000176998"/>
    </source>
</evidence>